<dbReference type="Pfam" id="PF14817">
    <property type="entry name" value="HAUS5"/>
    <property type="match status" value="1"/>
</dbReference>
<organism evidence="3 4">
    <name type="scientific">Crassostrea virginica</name>
    <name type="common">Eastern oyster</name>
    <dbReference type="NCBI Taxonomy" id="6565"/>
    <lineage>
        <taxon>Eukaryota</taxon>
        <taxon>Metazoa</taxon>
        <taxon>Spiralia</taxon>
        <taxon>Lophotrochozoa</taxon>
        <taxon>Mollusca</taxon>
        <taxon>Bivalvia</taxon>
        <taxon>Autobranchia</taxon>
        <taxon>Pteriomorphia</taxon>
        <taxon>Ostreida</taxon>
        <taxon>Ostreoidea</taxon>
        <taxon>Ostreidae</taxon>
        <taxon>Crassostrea</taxon>
    </lineage>
</organism>
<dbReference type="GO" id="GO:0005813">
    <property type="term" value="C:centrosome"/>
    <property type="evidence" value="ECO:0007669"/>
    <property type="project" value="TreeGrafter"/>
</dbReference>
<reference evidence="4" key="1">
    <citation type="submission" date="2025-08" db="UniProtKB">
        <authorList>
            <consortium name="RefSeq"/>
        </authorList>
    </citation>
    <scope>IDENTIFICATION</scope>
    <source>
        <tissue evidence="4">Whole sample</tissue>
    </source>
</reference>
<dbReference type="OrthoDB" id="2019614at2759"/>
<evidence type="ECO:0000256" key="2">
    <source>
        <dbReference type="SAM" id="MobiDB-lite"/>
    </source>
</evidence>
<dbReference type="RefSeq" id="XP_022326562.1">
    <property type="nucleotide sequence ID" value="XM_022470854.1"/>
</dbReference>
<dbReference type="Proteomes" id="UP000694844">
    <property type="component" value="Chromosome 3"/>
</dbReference>
<protein>
    <submittedName>
        <fullName evidence="4">AUGMIN subunit 5-like</fullName>
    </submittedName>
</protein>
<proteinExistence type="predicted"/>
<dbReference type="PANTHER" id="PTHR28588">
    <property type="entry name" value="HAUS AUGMIN-LIKE COMPLEX SUBUNIT 5"/>
    <property type="match status" value="1"/>
</dbReference>
<dbReference type="GO" id="GO:0007098">
    <property type="term" value="P:centrosome cycle"/>
    <property type="evidence" value="ECO:0007669"/>
    <property type="project" value="TreeGrafter"/>
</dbReference>
<accession>A0A8B8DEJ7</accession>
<dbReference type="GeneID" id="111126317"/>
<evidence type="ECO:0000313" key="4">
    <source>
        <dbReference type="RefSeq" id="XP_022326562.1"/>
    </source>
</evidence>
<dbReference type="AlphaFoldDB" id="A0A8B8DEJ7"/>
<evidence type="ECO:0000313" key="3">
    <source>
        <dbReference type="Proteomes" id="UP000694844"/>
    </source>
</evidence>
<feature type="coiled-coil region" evidence="1">
    <location>
        <begin position="110"/>
        <end position="137"/>
    </location>
</feature>
<dbReference type="GO" id="GO:0070652">
    <property type="term" value="C:HAUS complex"/>
    <property type="evidence" value="ECO:0007669"/>
    <property type="project" value="InterPro"/>
</dbReference>
<keyword evidence="1" id="KW-0175">Coiled coil</keyword>
<feature type="compositionally biased region" description="Basic and acidic residues" evidence="2">
    <location>
        <begin position="193"/>
        <end position="204"/>
    </location>
</feature>
<dbReference type="PANTHER" id="PTHR28588:SF1">
    <property type="entry name" value="HAUS AUGMIN-LIKE COMPLEX SUBUNIT 5"/>
    <property type="match status" value="1"/>
</dbReference>
<sequence length="676" mass="78318">MSTTHDQDIAEKLQTWAVQEMLFSPQGIHASSPMPKVENYREICRGPQKDIWKFIIENVHSAQTVKKVKGNLALKGVKTKSYKVKYKSDDKLDERRQNLLDKRAQLTGEVTAALKDISHLENDLGRLEQEILDTDKDCQLKTASVSNIRRKCALLKTYSTQCDLTAREFEEYSNQMTKKMTVITKRAKKSTENEEFYSRKKSSTDDDQGGVTAGLESKCSRDVRKACEYVGKFLLGALQGEFGTDKNVFHQKKQLLWKHMEETFSEHSVQQIYNSLVTNTQNAAFDMRDQTSKVDIRKDAEKLRFKYENSGELTDLATSPSLLQSVQQLLEENRMWQVRRFIETEKFLNSAWKGNQLLEEINAKIDAHLKKQFRNSKDLNLARNLVDLEVELAAKRAELQCLSQEATLLRENIAEALREKEILFVKYQKIQDFKEIANKKQELIQVIVRQNMNARSRLESQREEIFKYIKKTSESHHMEARLLKDDLHGYVNKEIDKFASLDLPQLMFCDSSDRALKVAVADMSINQTSCVTAREAMNQVLQRLNFKPFQTPELLMWNCIDLKRKIQKLVSLSTPLSVHGQDGDSLKHITGLCERVKEQDRALLERTLPVLQQRLHKTGAALTDCGLVSERLQEWWEQPAQHTVPWVKVDNNTLQQWQNRWTVLSTKYRQLLLQKS</sequence>
<dbReference type="GO" id="GO:0051225">
    <property type="term" value="P:spindle assembly"/>
    <property type="evidence" value="ECO:0007669"/>
    <property type="project" value="InterPro"/>
</dbReference>
<feature type="coiled-coil region" evidence="1">
    <location>
        <begin position="385"/>
        <end position="419"/>
    </location>
</feature>
<dbReference type="KEGG" id="cvn:111126317"/>
<evidence type="ECO:0000256" key="1">
    <source>
        <dbReference type="SAM" id="Coils"/>
    </source>
</evidence>
<keyword evidence="3" id="KW-1185">Reference proteome</keyword>
<gene>
    <name evidence="4" type="primary">LOC111126317</name>
</gene>
<dbReference type="InterPro" id="IPR029131">
    <property type="entry name" value="HAUS5"/>
</dbReference>
<feature type="region of interest" description="Disordered" evidence="2">
    <location>
        <begin position="193"/>
        <end position="213"/>
    </location>
</feature>
<name>A0A8B8DEJ7_CRAVI</name>